<keyword evidence="5" id="KW-1185">Reference proteome</keyword>
<dbReference type="EMBL" id="CP032412">
    <property type="protein sequence ID" value="AYB43664.1"/>
    <property type="molecule type" value="Genomic_DNA"/>
</dbReference>
<proteinExistence type="predicted"/>
<dbReference type="KEGG" id="plw:D5F53_10345"/>
<feature type="compositionally biased region" description="Low complexity" evidence="1">
    <location>
        <begin position="509"/>
        <end position="523"/>
    </location>
</feature>
<dbReference type="PANTHER" id="PTHR40050:SF1">
    <property type="entry name" value="INNER SPORE COAT PROTEIN H"/>
    <property type="match status" value="1"/>
</dbReference>
<dbReference type="PANTHER" id="PTHR40050">
    <property type="entry name" value="INNER SPORE COAT PROTEIN H"/>
    <property type="match status" value="1"/>
</dbReference>
<name>A0A385TLW4_PAELA</name>
<dbReference type="InterPro" id="IPR014867">
    <property type="entry name" value="Spore_coat_CotH_CotH2/3/7"/>
</dbReference>
<protein>
    <submittedName>
        <fullName evidence="4">Spore coat protein CotH</fullName>
    </submittedName>
</protein>
<evidence type="ECO:0000313" key="5">
    <source>
        <dbReference type="Proteomes" id="UP000266552"/>
    </source>
</evidence>
<gene>
    <name evidence="4" type="ORF">D5F53_10345</name>
</gene>
<sequence>MMKKRTTVLLSLALAIILLLTGCQWTTQVAGTAGSSENDGLQEQIDSAVFPKDKVIDVKITIDEADFQDMLDNASAEEYKEASVNYNGMQFDHVGIRTKGNLSLRSVVNSDSDRYSFKISFDEYLNQTLNGISKINLNNNYSDASYMREFLTYELAESVGLPTPGFSYVNVYVNDELWGFYLAIEQIGDSYLQRHFDHSYGALYKAQMTGAGSDLAWLGSDPDSYTGLVMKSKSSNDNVLIDMLDELNNGTDYEKVLDVDNVLKYVALNVVASNMDSYLGMNKQNYYLYENNGIFSVLPWDYNMAFGGFGGSGILIDEPTQGALAERPLIAKLLEIDEYKERYHAIISEMLEGYMQQDAFEERVAQLQELISEHVKQDPRPFYSYEEYEQSLPTLTSFAEESMDNIQQQLDGTIPSAGDGSGSGGGMGPGGGGGMRPDGAGVQPGGDGVVPGGNTNSNDAAPESSTGTGTSTTPDGTAGSGTDGTGIVVPNDVQGGGSSGENTPANNDGATSSPSGNASNGSADVTSSVTGEGSGDAPDVDESFSSMVSAVGPGTSSPDVRTAMDASAINSEPTSNAEESNAEENSTDQLQAPNQPSADGNQPTMPQAPAQNGQGQMPDFPQGQMGNGFGGEFGGQMQGGRGMGRPGDWSNEAAQEQGSTQEALYAGISLVLLLLSCLFVTLYKRKRL</sequence>
<feature type="signal peptide" evidence="3">
    <location>
        <begin position="1"/>
        <end position="25"/>
    </location>
</feature>
<feature type="compositionally biased region" description="Gly residues" evidence="1">
    <location>
        <begin position="419"/>
        <end position="451"/>
    </location>
</feature>
<keyword evidence="3" id="KW-0732">Signal</keyword>
<keyword evidence="4" id="KW-0946">Virion</keyword>
<keyword evidence="2" id="KW-1133">Transmembrane helix</keyword>
<evidence type="ECO:0000256" key="2">
    <source>
        <dbReference type="SAM" id="Phobius"/>
    </source>
</evidence>
<feature type="region of interest" description="Disordered" evidence="1">
    <location>
        <begin position="410"/>
        <end position="656"/>
    </location>
</feature>
<feature type="compositionally biased region" description="Low complexity" evidence="1">
    <location>
        <begin position="570"/>
        <end position="579"/>
    </location>
</feature>
<reference evidence="4 5" key="1">
    <citation type="submission" date="2018-09" db="EMBL/GenBank/DDBJ databases">
        <title>Genome Sequence of Paenibacillus lautus Strain E7593-69, Azo Dye-Degrading Bacteria, Isolated from Commercial Tattoo Inks.</title>
        <authorList>
            <person name="Nho S.W."/>
            <person name="Kim S.-J."/>
            <person name="Kweon O."/>
            <person name="Cerniglia C.E."/>
        </authorList>
    </citation>
    <scope>NUCLEOTIDE SEQUENCE [LARGE SCALE GENOMIC DNA]</scope>
    <source>
        <strain evidence="4 5">E7593-69</strain>
    </source>
</reference>
<keyword evidence="2" id="KW-0812">Transmembrane</keyword>
<evidence type="ECO:0000256" key="3">
    <source>
        <dbReference type="SAM" id="SignalP"/>
    </source>
</evidence>
<dbReference type="Proteomes" id="UP000266552">
    <property type="component" value="Chromosome"/>
</dbReference>
<dbReference type="AlphaFoldDB" id="A0A385TLW4"/>
<dbReference type="PROSITE" id="PS51257">
    <property type="entry name" value="PROKAR_LIPOPROTEIN"/>
    <property type="match status" value="1"/>
</dbReference>
<evidence type="ECO:0000313" key="4">
    <source>
        <dbReference type="EMBL" id="AYB43664.1"/>
    </source>
</evidence>
<dbReference type="Pfam" id="PF08757">
    <property type="entry name" value="CotH"/>
    <property type="match status" value="1"/>
</dbReference>
<feature type="compositionally biased region" description="Low complexity" evidence="1">
    <location>
        <begin position="464"/>
        <end position="477"/>
    </location>
</feature>
<feature type="compositionally biased region" description="Gly residues" evidence="1">
    <location>
        <begin position="625"/>
        <end position="645"/>
    </location>
</feature>
<evidence type="ECO:0000256" key="1">
    <source>
        <dbReference type="SAM" id="MobiDB-lite"/>
    </source>
</evidence>
<dbReference type="RefSeq" id="WP_119847606.1">
    <property type="nucleotide sequence ID" value="NZ_CP032412.1"/>
</dbReference>
<feature type="compositionally biased region" description="Polar residues" evidence="1">
    <location>
        <begin position="588"/>
        <end position="615"/>
    </location>
</feature>
<feature type="compositionally biased region" description="Polar residues" evidence="1">
    <location>
        <begin position="543"/>
        <end position="559"/>
    </location>
</feature>
<keyword evidence="2" id="KW-0472">Membrane</keyword>
<organism evidence="4 5">
    <name type="scientific">Paenibacillus lautus</name>
    <name type="common">Bacillus lautus</name>
    <dbReference type="NCBI Taxonomy" id="1401"/>
    <lineage>
        <taxon>Bacteria</taxon>
        <taxon>Bacillati</taxon>
        <taxon>Bacillota</taxon>
        <taxon>Bacilli</taxon>
        <taxon>Bacillales</taxon>
        <taxon>Paenibacillaceae</taxon>
        <taxon>Paenibacillus</taxon>
    </lineage>
</organism>
<accession>A0A385TLW4</accession>
<keyword evidence="4" id="KW-0167">Capsid protein</keyword>
<feature type="chain" id="PRO_5039493958" evidence="3">
    <location>
        <begin position="26"/>
        <end position="688"/>
    </location>
</feature>
<feature type="transmembrane region" description="Helical" evidence="2">
    <location>
        <begin position="663"/>
        <end position="683"/>
    </location>
</feature>